<feature type="non-terminal residue" evidence="1">
    <location>
        <position position="61"/>
    </location>
</feature>
<dbReference type="GO" id="GO:0008797">
    <property type="term" value="F:aspartate ammonia-lyase activity"/>
    <property type="evidence" value="ECO:0007669"/>
    <property type="project" value="TreeGrafter"/>
</dbReference>
<reference evidence="1" key="1">
    <citation type="submission" date="2018-05" db="EMBL/GenBank/DDBJ databases">
        <authorList>
            <person name="Lanie J.A."/>
            <person name="Ng W.-L."/>
            <person name="Kazmierczak K.M."/>
            <person name="Andrzejewski T.M."/>
            <person name="Davidsen T.M."/>
            <person name="Wayne K.J."/>
            <person name="Tettelin H."/>
            <person name="Glass J.I."/>
            <person name="Rusch D."/>
            <person name="Podicherti R."/>
            <person name="Tsui H.-C.T."/>
            <person name="Winkler M.E."/>
        </authorList>
    </citation>
    <scope>NUCLEOTIDE SEQUENCE</scope>
</reference>
<sequence>MTEAFRIEKDSMGEVKVPREALYAAQTQRAIENFPVSGIPIRRPLIAALGVIKCSAALVNG</sequence>
<dbReference type="InterPro" id="IPR008948">
    <property type="entry name" value="L-Aspartase-like"/>
</dbReference>
<dbReference type="PANTHER" id="PTHR42696:SF2">
    <property type="entry name" value="ASPARTATE AMMONIA-LYASE"/>
    <property type="match status" value="1"/>
</dbReference>
<accession>A0A383EHY3</accession>
<dbReference type="SUPFAM" id="SSF48557">
    <property type="entry name" value="L-aspartase-like"/>
    <property type="match status" value="1"/>
</dbReference>
<protein>
    <recommendedName>
        <fullName evidence="2">Fumarate lyase N-terminal domain-containing protein</fullName>
    </recommendedName>
</protein>
<name>A0A383EHY3_9ZZZZ</name>
<dbReference type="AlphaFoldDB" id="A0A383EHY3"/>
<dbReference type="PANTHER" id="PTHR42696">
    <property type="entry name" value="ASPARTATE AMMONIA-LYASE"/>
    <property type="match status" value="1"/>
</dbReference>
<evidence type="ECO:0000313" key="1">
    <source>
        <dbReference type="EMBL" id="SVE56249.1"/>
    </source>
</evidence>
<proteinExistence type="predicted"/>
<dbReference type="EMBL" id="UINC01225970">
    <property type="protein sequence ID" value="SVE56249.1"/>
    <property type="molecule type" value="Genomic_DNA"/>
</dbReference>
<dbReference type="InterPro" id="IPR024083">
    <property type="entry name" value="Fumarase/histidase_N"/>
</dbReference>
<dbReference type="Gene3D" id="1.10.275.10">
    <property type="entry name" value="Fumarase/aspartase (N-terminal domain)"/>
    <property type="match status" value="1"/>
</dbReference>
<organism evidence="1">
    <name type="scientific">marine metagenome</name>
    <dbReference type="NCBI Taxonomy" id="408172"/>
    <lineage>
        <taxon>unclassified sequences</taxon>
        <taxon>metagenomes</taxon>
        <taxon>ecological metagenomes</taxon>
    </lineage>
</organism>
<dbReference type="GO" id="GO:0005829">
    <property type="term" value="C:cytosol"/>
    <property type="evidence" value="ECO:0007669"/>
    <property type="project" value="TreeGrafter"/>
</dbReference>
<dbReference type="GO" id="GO:0006531">
    <property type="term" value="P:aspartate metabolic process"/>
    <property type="evidence" value="ECO:0007669"/>
    <property type="project" value="TreeGrafter"/>
</dbReference>
<gene>
    <name evidence="1" type="ORF">METZ01_LOCUS509103</name>
</gene>
<dbReference type="InterPro" id="IPR051546">
    <property type="entry name" value="Aspartate_Ammonia-Lyase"/>
</dbReference>
<evidence type="ECO:0008006" key="2">
    <source>
        <dbReference type="Google" id="ProtNLM"/>
    </source>
</evidence>